<protein>
    <recommendedName>
        <fullName evidence="2">chorismate mutase</fullName>
        <ecNumber evidence="2">5.4.99.5</ecNumber>
    </recommendedName>
</protein>
<evidence type="ECO:0000256" key="3">
    <source>
        <dbReference type="ARBA" id="ARBA00022729"/>
    </source>
</evidence>
<name>A0ABX6R3V3_9VIBR</name>
<dbReference type="Proteomes" id="UP000515264">
    <property type="component" value="Chromosome 2"/>
</dbReference>
<organism evidence="7 8">
    <name type="scientific">Vibrio spartinae</name>
    <dbReference type="NCBI Taxonomy" id="1918945"/>
    <lineage>
        <taxon>Bacteria</taxon>
        <taxon>Pseudomonadati</taxon>
        <taxon>Pseudomonadota</taxon>
        <taxon>Gammaproteobacteria</taxon>
        <taxon>Vibrionales</taxon>
        <taxon>Vibrionaceae</taxon>
        <taxon>Vibrio</taxon>
    </lineage>
</organism>
<dbReference type="EMBL" id="CP046269">
    <property type="protein sequence ID" value="QMV16219.1"/>
    <property type="molecule type" value="Genomic_DNA"/>
</dbReference>
<keyword evidence="3" id="KW-0732">Signal</keyword>
<dbReference type="PROSITE" id="PS51168">
    <property type="entry name" value="CHORISMATE_MUT_2"/>
    <property type="match status" value="1"/>
</dbReference>
<feature type="domain" description="Chorismate mutase" evidence="6">
    <location>
        <begin position="59"/>
        <end position="152"/>
    </location>
</feature>
<dbReference type="NCBIfam" id="TIGR01806">
    <property type="entry name" value="CM_mono2"/>
    <property type="match status" value="1"/>
</dbReference>
<dbReference type="PANTHER" id="PTHR38041">
    <property type="entry name" value="CHORISMATE MUTASE"/>
    <property type="match status" value="1"/>
</dbReference>
<dbReference type="InterPro" id="IPR008240">
    <property type="entry name" value="Chorismate_mutase_periplasmic"/>
</dbReference>
<evidence type="ECO:0000256" key="2">
    <source>
        <dbReference type="ARBA" id="ARBA00012404"/>
    </source>
</evidence>
<dbReference type="EC" id="5.4.99.5" evidence="2"/>
<dbReference type="NCBIfam" id="NF005965">
    <property type="entry name" value="PRK08055.1"/>
    <property type="match status" value="1"/>
</dbReference>
<dbReference type="InterPro" id="IPR002701">
    <property type="entry name" value="CM_II_prokaryot"/>
</dbReference>
<feature type="transmembrane region" description="Helical" evidence="5">
    <location>
        <begin position="56"/>
        <end position="74"/>
    </location>
</feature>
<dbReference type="Gene3D" id="1.20.59.10">
    <property type="entry name" value="Chorismate mutase"/>
    <property type="match status" value="1"/>
</dbReference>
<dbReference type="SMART" id="SM00830">
    <property type="entry name" value="CM_2"/>
    <property type="match status" value="1"/>
</dbReference>
<dbReference type="Pfam" id="PF01817">
    <property type="entry name" value="CM_2"/>
    <property type="match status" value="1"/>
</dbReference>
<dbReference type="InterPro" id="IPR036979">
    <property type="entry name" value="CM_dom_sf"/>
</dbReference>
<dbReference type="InterPro" id="IPR051331">
    <property type="entry name" value="Chorismate_mutase-related"/>
</dbReference>
<keyword evidence="5" id="KW-1133">Transmembrane helix</keyword>
<dbReference type="SUPFAM" id="SSF48600">
    <property type="entry name" value="Chorismate mutase II"/>
    <property type="match status" value="1"/>
</dbReference>
<evidence type="ECO:0000256" key="4">
    <source>
        <dbReference type="ARBA" id="ARBA00023235"/>
    </source>
</evidence>
<proteinExistence type="predicted"/>
<keyword evidence="5" id="KW-0812">Transmembrane</keyword>
<keyword evidence="8" id="KW-1185">Reference proteome</keyword>
<dbReference type="PANTHER" id="PTHR38041:SF2">
    <property type="entry name" value="SECRETED CHORISMATE MUTASE"/>
    <property type="match status" value="1"/>
</dbReference>
<evidence type="ECO:0000256" key="1">
    <source>
        <dbReference type="ARBA" id="ARBA00004817"/>
    </source>
</evidence>
<evidence type="ECO:0000313" key="7">
    <source>
        <dbReference type="EMBL" id="QMV16219.1"/>
    </source>
</evidence>
<dbReference type="RefSeq" id="WP_228449070.1">
    <property type="nucleotide sequence ID" value="NZ_CP046269.1"/>
</dbReference>
<keyword evidence="4 7" id="KW-0413">Isomerase</keyword>
<keyword evidence="5" id="KW-0472">Membrane</keyword>
<evidence type="ECO:0000259" key="6">
    <source>
        <dbReference type="PROSITE" id="PS51168"/>
    </source>
</evidence>
<dbReference type="InterPro" id="IPR036263">
    <property type="entry name" value="Chorismate_II_sf"/>
</dbReference>
<accession>A0ABX6R3V3</accession>
<evidence type="ECO:0000256" key="5">
    <source>
        <dbReference type="SAM" id="Phobius"/>
    </source>
</evidence>
<dbReference type="GO" id="GO:0004106">
    <property type="term" value="F:chorismate mutase activity"/>
    <property type="evidence" value="ECO:0007669"/>
    <property type="project" value="UniProtKB-EC"/>
</dbReference>
<sequence>MSLKLRNAIVRHISEPGGKIDKETNGYPPTREMNPIEYIANNSMIMALIMKYGGFMFKRITLFAVALLSFNVFATPTPAELFSTINLRLSYMEDVALYKAIHRKPIEDLEREAVVIEKASLSAEKEGLDKHSVLGFFKAQIAAAKAIQYRYRADLLSQPETGTPRDLKTVIRPELIKLGKQINTDIAHYLHDGGVFSANDLATFKATLNSKYLTDADKKALFDALTQIRLQ</sequence>
<comment type="pathway">
    <text evidence="1">Metabolic intermediate biosynthesis; prephenate biosynthesis; prephenate from chorismate: step 1/1.</text>
</comment>
<evidence type="ECO:0000313" key="8">
    <source>
        <dbReference type="Proteomes" id="UP000515264"/>
    </source>
</evidence>
<reference evidence="7 8" key="1">
    <citation type="journal article" date="2020" name="J. Nat. Prod.">
        <title>Genomics-Metabolomics Profiling Disclosed Marine Vibrio spartinae 3.6 as a Producer of a New Branched Side Chain Prodigiosin.</title>
        <authorList>
            <person name="Vitale G.A."/>
            <person name="Sciarretta M."/>
            <person name="Palma Esposito F."/>
            <person name="January G.G."/>
            <person name="Giaccio M."/>
            <person name="Bunk B."/>
            <person name="Sproer C."/>
            <person name="Bajerski F."/>
            <person name="Power D."/>
            <person name="Festa C."/>
            <person name="Monti M.C."/>
            <person name="D'Auria M.V."/>
            <person name="de Pascale D."/>
        </authorList>
    </citation>
    <scope>NUCLEOTIDE SEQUENCE [LARGE SCALE GENOMIC DNA]</scope>
    <source>
        <strain evidence="7 8">3.6</strain>
    </source>
</reference>
<gene>
    <name evidence="7" type="primary">aroQ_2</name>
    <name evidence="7" type="ORF">Vspart_03604</name>
</gene>